<evidence type="ECO:0000256" key="2">
    <source>
        <dbReference type="ARBA" id="ARBA00022840"/>
    </source>
</evidence>
<dbReference type="RefSeq" id="WP_191157440.1">
    <property type="nucleotide sequence ID" value="NZ_JACWUN010000018.1"/>
</dbReference>
<dbReference type="GO" id="GO:0005525">
    <property type="term" value="F:GTP binding"/>
    <property type="evidence" value="ECO:0007669"/>
    <property type="project" value="UniProtKB-UniRule"/>
</dbReference>
<dbReference type="InterPro" id="IPR005337">
    <property type="entry name" value="RapZ-like"/>
</dbReference>
<dbReference type="CDD" id="cd02019">
    <property type="entry name" value="NK"/>
    <property type="match status" value="1"/>
</dbReference>
<organism evidence="7 8">
    <name type="scientific">Pelovirga terrestris</name>
    <dbReference type="NCBI Taxonomy" id="2771352"/>
    <lineage>
        <taxon>Bacteria</taxon>
        <taxon>Pseudomonadati</taxon>
        <taxon>Thermodesulfobacteriota</taxon>
        <taxon>Desulfuromonadia</taxon>
        <taxon>Geobacterales</taxon>
        <taxon>Geobacteraceae</taxon>
        <taxon>Pelovirga</taxon>
    </lineage>
</organism>
<dbReference type="InterPro" id="IPR027417">
    <property type="entry name" value="P-loop_NTPase"/>
</dbReference>
<gene>
    <name evidence="7" type="primary">rapZ</name>
    <name evidence="7" type="ORF">ICT70_13285</name>
</gene>
<reference evidence="7" key="1">
    <citation type="submission" date="2020-09" db="EMBL/GenBank/DDBJ databases">
        <title>Pelobacter alkaliphilus sp. nov., a novel anaerobic arsenate-reducing bacterium from terrestrial mud volcano.</title>
        <authorList>
            <person name="Khomyakova M.A."/>
            <person name="Merkel A.Y."/>
            <person name="Slobodkin A.I."/>
        </authorList>
    </citation>
    <scope>NUCLEOTIDE SEQUENCE</scope>
    <source>
        <strain evidence="7">M08fum</strain>
    </source>
</reference>
<accession>A0A8J6R6Q3</accession>
<feature type="domain" description="RapZ C-terminal" evidence="6">
    <location>
        <begin position="165"/>
        <end position="283"/>
    </location>
</feature>
<dbReference type="HAMAP" id="MF_00636">
    <property type="entry name" value="RapZ_like"/>
    <property type="match status" value="1"/>
</dbReference>
<feature type="binding site" evidence="4">
    <location>
        <begin position="61"/>
        <end position="64"/>
    </location>
    <ligand>
        <name>GTP</name>
        <dbReference type="ChEBI" id="CHEBI:37565"/>
    </ligand>
</feature>
<keyword evidence="3 4" id="KW-0342">GTP-binding</keyword>
<dbReference type="Pfam" id="PF03668">
    <property type="entry name" value="RapZ-like_N"/>
    <property type="match status" value="1"/>
</dbReference>
<dbReference type="PANTHER" id="PTHR30448">
    <property type="entry name" value="RNASE ADAPTER PROTEIN RAPZ"/>
    <property type="match status" value="1"/>
</dbReference>
<dbReference type="PANTHER" id="PTHR30448:SF0">
    <property type="entry name" value="RNASE ADAPTER PROTEIN RAPZ"/>
    <property type="match status" value="1"/>
</dbReference>
<proteinExistence type="inferred from homology"/>
<evidence type="ECO:0000259" key="5">
    <source>
        <dbReference type="Pfam" id="PF03668"/>
    </source>
</evidence>
<dbReference type="InterPro" id="IPR053930">
    <property type="entry name" value="RapZ-like_N"/>
</dbReference>
<feature type="domain" description="RapZ-like N-terminal" evidence="5">
    <location>
        <begin position="5"/>
        <end position="160"/>
    </location>
</feature>
<dbReference type="AlphaFoldDB" id="A0A8J6R6Q3"/>
<dbReference type="Pfam" id="PF22740">
    <property type="entry name" value="PapZ_C"/>
    <property type="match status" value="1"/>
</dbReference>
<keyword evidence="1 4" id="KW-0547">Nucleotide-binding</keyword>
<evidence type="ECO:0000256" key="1">
    <source>
        <dbReference type="ARBA" id="ARBA00022741"/>
    </source>
</evidence>
<dbReference type="SUPFAM" id="SSF52540">
    <property type="entry name" value="P-loop containing nucleoside triphosphate hydrolases"/>
    <property type="match status" value="1"/>
</dbReference>
<dbReference type="InterPro" id="IPR053931">
    <property type="entry name" value="RapZ_C"/>
</dbReference>
<name>A0A8J6R6Q3_9BACT</name>
<dbReference type="GO" id="GO:0005524">
    <property type="term" value="F:ATP binding"/>
    <property type="evidence" value="ECO:0007669"/>
    <property type="project" value="UniProtKB-UniRule"/>
</dbReference>
<dbReference type="Gene3D" id="3.40.50.300">
    <property type="entry name" value="P-loop containing nucleotide triphosphate hydrolases"/>
    <property type="match status" value="1"/>
</dbReference>
<protein>
    <submittedName>
        <fullName evidence="7">RNase adapter RapZ</fullName>
    </submittedName>
</protein>
<dbReference type="NCBIfam" id="NF003828">
    <property type="entry name" value="PRK05416.1"/>
    <property type="match status" value="1"/>
</dbReference>
<feature type="binding site" evidence="4">
    <location>
        <begin position="10"/>
        <end position="17"/>
    </location>
    <ligand>
        <name>ATP</name>
        <dbReference type="ChEBI" id="CHEBI:30616"/>
    </ligand>
</feature>
<comment type="caution">
    <text evidence="7">The sequence shown here is derived from an EMBL/GenBank/DDBJ whole genome shotgun (WGS) entry which is preliminary data.</text>
</comment>
<evidence type="ECO:0000256" key="3">
    <source>
        <dbReference type="ARBA" id="ARBA00023134"/>
    </source>
</evidence>
<dbReference type="EMBL" id="JACWUN010000018">
    <property type="protein sequence ID" value="MBD1401634.1"/>
    <property type="molecule type" value="Genomic_DNA"/>
</dbReference>
<keyword evidence="2 4" id="KW-0067">ATP-binding</keyword>
<keyword evidence="8" id="KW-1185">Reference proteome</keyword>
<evidence type="ECO:0000313" key="8">
    <source>
        <dbReference type="Proteomes" id="UP000632828"/>
    </source>
</evidence>
<dbReference type="PIRSF" id="PIRSF005052">
    <property type="entry name" value="P-loopkin"/>
    <property type="match status" value="1"/>
</dbReference>
<evidence type="ECO:0000313" key="7">
    <source>
        <dbReference type="EMBL" id="MBD1401634.1"/>
    </source>
</evidence>
<sequence length="286" mass="32742">MNNRLIVITGLSGSGKSTAARALEDQGFFVVDNLPLVMLPDFMERARLELCQQTDIAVVIDVRNRTFLVDHAGTFERLRTAGHQVEILFFEANDDELLRRYSETRRTHPLAQAGTVQQGVENERRQLKLLRDAASRVIDSSNLNVRQLRDLVLEFVGTDQSARLIINIESFGYRYGLPLAADLVFDVRFLPNPHYIPELQPLTGLDQRVRDYVLSQPEARNFRYHLDRMLMFLLPHYRKEGKSYLTIGIGCTGGRHRSVSIVEDLYRHFPVADVMVQHSHRDVAKG</sequence>
<evidence type="ECO:0000259" key="6">
    <source>
        <dbReference type="Pfam" id="PF22740"/>
    </source>
</evidence>
<dbReference type="Proteomes" id="UP000632828">
    <property type="component" value="Unassembled WGS sequence"/>
</dbReference>
<evidence type="ECO:0000256" key="4">
    <source>
        <dbReference type="HAMAP-Rule" id="MF_00636"/>
    </source>
</evidence>